<feature type="domain" description="HAUS augmin-like complex subunit 6 N-terminal" evidence="3">
    <location>
        <begin position="11"/>
        <end position="209"/>
    </location>
</feature>
<evidence type="ECO:0000259" key="3">
    <source>
        <dbReference type="Pfam" id="PF14661"/>
    </source>
</evidence>
<dbReference type="EMBL" id="JANBTX010000052">
    <property type="protein sequence ID" value="KAJ2688183.1"/>
    <property type="molecule type" value="Genomic_DNA"/>
</dbReference>
<feature type="region of interest" description="Disordered" evidence="2">
    <location>
        <begin position="462"/>
        <end position="496"/>
    </location>
</feature>
<name>A0A9W8L3L0_9FUNG</name>
<dbReference type="PANTHER" id="PTHR16151:SF2">
    <property type="entry name" value="HAUS AUGMIN-LIKE COMPLEX SUBUNIT 6"/>
    <property type="match status" value="1"/>
</dbReference>
<keyword evidence="1" id="KW-0175">Coiled coil</keyword>
<evidence type="ECO:0000313" key="5">
    <source>
        <dbReference type="Proteomes" id="UP001151516"/>
    </source>
</evidence>
<dbReference type="GO" id="GO:0070652">
    <property type="term" value="C:HAUS complex"/>
    <property type="evidence" value="ECO:0007669"/>
    <property type="project" value="InterPro"/>
</dbReference>
<evidence type="ECO:0000256" key="2">
    <source>
        <dbReference type="SAM" id="MobiDB-lite"/>
    </source>
</evidence>
<accession>A0A9W8L3L0</accession>
<proteinExistence type="predicted"/>
<keyword evidence="5" id="KW-1185">Reference proteome</keyword>
<feature type="compositionally biased region" description="Basic and acidic residues" evidence="2">
    <location>
        <begin position="474"/>
        <end position="488"/>
    </location>
</feature>
<dbReference type="InterPro" id="IPR028163">
    <property type="entry name" value="HAUS_6_N"/>
</dbReference>
<evidence type="ECO:0000313" key="4">
    <source>
        <dbReference type="EMBL" id="KAJ2688183.1"/>
    </source>
</evidence>
<sequence length="496" mass="53920">MEDDGRRREFWQTLLAMGFQGQAACTGVYSGVELDWRVFERGIFHTRAAELILHFLLGRMDSARVRREFFDCWPIGSPQQAREFRAKAFRWLDDIRRDAAWPADVPVRRSYVDECRGVRFEAVLWALAHAAGRTVLRDAGRPLTEPTAPMLERCRARYARRTRDRLRAVEQWRAAEDALRRQIASADAAREAAHAEYRACRRRLAATCSAEVPDVDAPAAEVGRLLAALVAQAERLWGDCAGWAELNQTTVDAVEAVVERRANGVRLDMRRDVRLAPAPAMADAWAQWLARGGLAPFRGADVSLHAVARMAGACVGALRQSMGSADTGALLLGGAGAAELQLDAARVGQLDSAIEAQGARLARLRRLRAQLADQRARVARHVARPPGGDGAVAAALRLGAGRPVHAGGAVAAEPGRATRLADVWDDLLAGEPPNGSACHALAKTGVPRLSLSFMSDAGAALFPPSRKRSAGAGRPDDAKKRQRLHDDCDVPDFLID</sequence>
<dbReference type="GO" id="GO:0008017">
    <property type="term" value="F:microtubule binding"/>
    <property type="evidence" value="ECO:0007669"/>
    <property type="project" value="TreeGrafter"/>
</dbReference>
<dbReference type="PANTHER" id="PTHR16151">
    <property type="entry name" value="HAUS AUGMIN-LIKE COMPLEX SUBUNIT 6"/>
    <property type="match status" value="1"/>
</dbReference>
<protein>
    <recommendedName>
        <fullName evidence="3">HAUS augmin-like complex subunit 6 N-terminal domain-containing protein</fullName>
    </recommendedName>
</protein>
<dbReference type="InterPro" id="IPR026797">
    <property type="entry name" value="HAUS_6"/>
</dbReference>
<dbReference type="AlphaFoldDB" id="A0A9W8L3L0"/>
<organism evidence="4 5">
    <name type="scientific">Coemansia spiralis</name>
    <dbReference type="NCBI Taxonomy" id="417178"/>
    <lineage>
        <taxon>Eukaryota</taxon>
        <taxon>Fungi</taxon>
        <taxon>Fungi incertae sedis</taxon>
        <taxon>Zoopagomycota</taxon>
        <taxon>Kickxellomycotina</taxon>
        <taxon>Kickxellomycetes</taxon>
        <taxon>Kickxellales</taxon>
        <taxon>Kickxellaceae</taxon>
        <taxon>Coemansia</taxon>
    </lineage>
</organism>
<dbReference type="GO" id="GO:0051225">
    <property type="term" value="P:spindle assembly"/>
    <property type="evidence" value="ECO:0007669"/>
    <property type="project" value="InterPro"/>
</dbReference>
<dbReference type="Pfam" id="PF14661">
    <property type="entry name" value="HAUS6_N"/>
    <property type="match status" value="1"/>
</dbReference>
<dbReference type="OrthoDB" id="5575722at2759"/>
<gene>
    <name evidence="4" type="ORF">IWW39_002383</name>
</gene>
<reference evidence="4" key="1">
    <citation type="submission" date="2022-07" db="EMBL/GenBank/DDBJ databases">
        <title>Phylogenomic reconstructions and comparative analyses of Kickxellomycotina fungi.</title>
        <authorList>
            <person name="Reynolds N.K."/>
            <person name="Stajich J.E."/>
            <person name="Barry K."/>
            <person name="Grigoriev I.V."/>
            <person name="Crous P."/>
            <person name="Smith M.E."/>
        </authorList>
    </citation>
    <scope>NUCLEOTIDE SEQUENCE</scope>
    <source>
        <strain evidence="4">CBS 109367</strain>
    </source>
</reference>
<dbReference type="Proteomes" id="UP001151516">
    <property type="component" value="Unassembled WGS sequence"/>
</dbReference>
<dbReference type="GO" id="GO:1990498">
    <property type="term" value="C:mitotic spindle microtubule"/>
    <property type="evidence" value="ECO:0007669"/>
    <property type="project" value="TreeGrafter"/>
</dbReference>
<comment type="caution">
    <text evidence="4">The sequence shown here is derived from an EMBL/GenBank/DDBJ whole genome shotgun (WGS) entry which is preliminary data.</text>
</comment>
<feature type="coiled-coil region" evidence="1">
    <location>
        <begin position="354"/>
        <end position="384"/>
    </location>
</feature>
<evidence type="ECO:0000256" key="1">
    <source>
        <dbReference type="SAM" id="Coils"/>
    </source>
</evidence>